<evidence type="ECO:0000313" key="1">
    <source>
        <dbReference type="EMBL" id="CAG5096819.1"/>
    </source>
</evidence>
<reference evidence="1" key="1">
    <citation type="submission" date="2021-04" db="EMBL/GenBank/DDBJ databases">
        <authorList>
            <person name="Chebbi M.A.C M."/>
        </authorList>
    </citation>
    <scope>NUCLEOTIDE SEQUENCE</scope>
</reference>
<name>A0A8J2HII4_COTCN</name>
<accession>A0A8J2HII4</accession>
<keyword evidence="2" id="KW-1185">Reference proteome</keyword>
<protein>
    <submittedName>
        <fullName evidence="1">Uncharacterized protein</fullName>
    </submittedName>
</protein>
<gene>
    <name evidence="1" type="ORF">HICCMSTLAB_LOCUS8401</name>
</gene>
<proteinExistence type="predicted"/>
<sequence>MEILLASKVVVMALYTMKVSKDVMYQKMYQDVRIGTKQMKKRLKLIYTNYSLLDDIFHV</sequence>
<dbReference type="Proteomes" id="UP000786811">
    <property type="component" value="Unassembled WGS sequence"/>
</dbReference>
<evidence type="ECO:0000313" key="2">
    <source>
        <dbReference type="Proteomes" id="UP000786811"/>
    </source>
</evidence>
<comment type="caution">
    <text evidence="1">The sequence shown here is derived from an EMBL/GenBank/DDBJ whole genome shotgun (WGS) entry which is preliminary data.</text>
</comment>
<dbReference type="EMBL" id="CAJNRD030001121">
    <property type="protein sequence ID" value="CAG5096819.1"/>
    <property type="molecule type" value="Genomic_DNA"/>
</dbReference>
<dbReference type="AlphaFoldDB" id="A0A8J2HII4"/>
<organism evidence="1 2">
    <name type="scientific">Cotesia congregata</name>
    <name type="common">Parasitoid wasp</name>
    <name type="synonym">Apanteles congregatus</name>
    <dbReference type="NCBI Taxonomy" id="51543"/>
    <lineage>
        <taxon>Eukaryota</taxon>
        <taxon>Metazoa</taxon>
        <taxon>Ecdysozoa</taxon>
        <taxon>Arthropoda</taxon>
        <taxon>Hexapoda</taxon>
        <taxon>Insecta</taxon>
        <taxon>Pterygota</taxon>
        <taxon>Neoptera</taxon>
        <taxon>Endopterygota</taxon>
        <taxon>Hymenoptera</taxon>
        <taxon>Apocrita</taxon>
        <taxon>Ichneumonoidea</taxon>
        <taxon>Braconidae</taxon>
        <taxon>Microgastrinae</taxon>
        <taxon>Cotesia</taxon>
    </lineage>
</organism>